<dbReference type="AlphaFoldDB" id="A0A4V0ZJW1"/>
<organism evidence="1 2">
    <name type="scientific">Streptomonospora litoralis</name>
    <dbReference type="NCBI Taxonomy" id="2498135"/>
    <lineage>
        <taxon>Bacteria</taxon>
        <taxon>Bacillati</taxon>
        <taxon>Actinomycetota</taxon>
        <taxon>Actinomycetes</taxon>
        <taxon>Streptosporangiales</taxon>
        <taxon>Nocardiopsidaceae</taxon>
        <taxon>Streptomonospora</taxon>
    </lineage>
</organism>
<accession>A0A4V0ZJW1</accession>
<dbReference type="Proteomes" id="UP000292235">
    <property type="component" value="Chromosome"/>
</dbReference>
<gene>
    <name evidence="1" type="ORF">EKD16_15440</name>
</gene>
<keyword evidence="2" id="KW-1185">Reference proteome</keyword>
<reference evidence="1 2" key="1">
    <citation type="submission" date="2019-02" db="EMBL/GenBank/DDBJ databases">
        <authorList>
            <person name="Khodamoradi S."/>
            <person name="Hahnke R.L."/>
            <person name="Kaempfer P."/>
            <person name="Schumann P."/>
            <person name="Rohde M."/>
            <person name="Steinert M."/>
            <person name="Luzhetskyy A."/>
            <person name="Wink J."/>
            <person name="Ruckert C."/>
        </authorList>
    </citation>
    <scope>NUCLEOTIDE SEQUENCE [LARGE SCALE GENOMIC DNA]</scope>
    <source>
        <strain evidence="1 2">M2</strain>
    </source>
</reference>
<protein>
    <submittedName>
        <fullName evidence="1">Uncharacterized protein</fullName>
    </submittedName>
</protein>
<dbReference type="EMBL" id="CP036455">
    <property type="protein sequence ID" value="QBI54862.1"/>
    <property type="molecule type" value="Genomic_DNA"/>
</dbReference>
<sequence length="96" mass="10195">MSAGRGAADPRTPAGRAPAPFTARRLVLAFDIQRPVREFGIARTEDDVGLHRRAQLLLQRGLDVDLGQRAESLALKASFTRATASSKSAPTVIVGA</sequence>
<evidence type="ECO:0000313" key="2">
    <source>
        <dbReference type="Proteomes" id="UP000292235"/>
    </source>
</evidence>
<name>A0A4V0ZJW1_9ACTN</name>
<proteinExistence type="predicted"/>
<dbReference type="KEGG" id="strr:EKD16_15440"/>
<evidence type="ECO:0000313" key="1">
    <source>
        <dbReference type="EMBL" id="QBI54862.1"/>
    </source>
</evidence>